<dbReference type="RefSeq" id="WP_147286097.1">
    <property type="nucleotide sequence ID" value="NZ_QQNA01000167.1"/>
</dbReference>
<keyword evidence="1" id="KW-0067">ATP-binding</keyword>
<reference evidence="1 2" key="1">
    <citation type="submission" date="2018-07" db="EMBL/GenBank/DDBJ databases">
        <title>Streptomyces species from bats.</title>
        <authorList>
            <person name="Dunlap C."/>
        </authorList>
    </citation>
    <scope>NUCLEOTIDE SEQUENCE [LARGE SCALE GENOMIC DNA]</scope>
    <source>
        <strain evidence="1 2">AC230</strain>
    </source>
</reference>
<keyword evidence="2" id="KW-1185">Reference proteome</keyword>
<feature type="non-terminal residue" evidence="1">
    <location>
        <position position="1"/>
    </location>
</feature>
<evidence type="ECO:0000313" key="2">
    <source>
        <dbReference type="Proteomes" id="UP000253741"/>
    </source>
</evidence>
<comment type="caution">
    <text evidence="1">The sequence shown here is derived from an EMBL/GenBank/DDBJ whole genome shotgun (WGS) entry which is preliminary data.</text>
</comment>
<dbReference type="EMBL" id="QQNA01000167">
    <property type="protein sequence ID" value="RDG36280.1"/>
    <property type="molecule type" value="Genomic_DNA"/>
</dbReference>
<protein>
    <submittedName>
        <fullName evidence="1">ATP-binding protein</fullName>
    </submittedName>
</protein>
<sequence length="33" mass="3659">IARDLAHRHHGTLTLTPRTPGACFRLRVPRAPA</sequence>
<name>A0A370B380_9ACTN</name>
<dbReference type="Proteomes" id="UP000253741">
    <property type="component" value="Unassembled WGS sequence"/>
</dbReference>
<proteinExistence type="predicted"/>
<evidence type="ECO:0000313" key="1">
    <source>
        <dbReference type="EMBL" id="RDG36280.1"/>
    </source>
</evidence>
<gene>
    <name evidence="1" type="ORF">DVH02_20915</name>
</gene>
<dbReference type="GO" id="GO:0005524">
    <property type="term" value="F:ATP binding"/>
    <property type="evidence" value="ECO:0007669"/>
    <property type="project" value="UniProtKB-KW"/>
</dbReference>
<keyword evidence="1" id="KW-0547">Nucleotide-binding</keyword>
<organism evidence="1 2">
    <name type="scientific">Streptomyces corynorhini</name>
    <dbReference type="NCBI Taxonomy" id="2282652"/>
    <lineage>
        <taxon>Bacteria</taxon>
        <taxon>Bacillati</taxon>
        <taxon>Actinomycetota</taxon>
        <taxon>Actinomycetes</taxon>
        <taxon>Kitasatosporales</taxon>
        <taxon>Streptomycetaceae</taxon>
        <taxon>Streptomyces</taxon>
    </lineage>
</organism>
<accession>A0A370B380</accession>
<dbReference type="AlphaFoldDB" id="A0A370B380"/>